<proteinExistence type="predicted"/>
<keyword evidence="1" id="KW-1133">Transmembrane helix</keyword>
<evidence type="ECO:0000256" key="1">
    <source>
        <dbReference type="SAM" id="Phobius"/>
    </source>
</evidence>
<sequence length="68" mass="7828">MSLRNPLANSAASQKNALIGGAVGFGIFAILMARIYPQHNRFRALFENSDDYFRQEHPRKLKRSEKDY</sequence>
<accession>A0ABP0ZEU8</accession>
<evidence type="ECO:0000313" key="2">
    <source>
        <dbReference type="EMBL" id="CAK9435605.1"/>
    </source>
</evidence>
<keyword evidence="3" id="KW-1185">Reference proteome</keyword>
<name>A0ABP0ZEU8_9ASCO</name>
<dbReference type="RefSeq" id="XP_066827270.1">
    <property type="nucleotide sequence ID" value="XM_066973417.1"/>
</dbReference>
<feature type="transmembrane region" description="Helical" evidence="1">
    <location>
        <begin position="17"/>
        <end position="36"/>
    </location>
</feature>
<evidence type="ECO:0000313" key="3">
    <source>
        <dbReference type="Proteomes" id="UP001497383"/>
    </source>
</evidence>
<dbReference type="GeneID" id="92205528"/>
<keyword evidence="1" id="KW-0472">Membrane</keyword>
<reference evidence="2 3" key="1">
    <citation type="submission" date="2024-03" db="EMBL/GenBank/DDBJ databases">
        <authorList>
            <person name="Brejova B."/>
        </authorList>
    </citation>
    <scope>NUCLEOTIDE SEQUENCE [LARGE SCALE GENOMIC DNA]</scope>
    <source>
        <strain evidence="2 3">CBS 14171</strain>
    </source>
</reference>
<organism evidence="2 3">
    <name type="scientific">Lodderomyces beijingensis</name>
    <dbReference type="NCBI Taxonomy" id="1775926"/>
    <lineage>
        <taxon>Eukaryota</taxon>
        <taxon>Fungi</taxon>
        <taxon>Dikarya</taxon>
        <taxon>Ascomycota</taxon>
        <taxon>Saccharomycotina</taxon>
        <taxon>Pichiomycetes</taxon>
        <taxon>Debaryomycetaceae</taxon>
        <taxon>Candida/Lodderomyces clade</taxon>
        <taxon>Lodderomyces</taxon>
    </lineage>
</organism>
<keyword evidence="1" id="KW-0812">Transmembrane</keyword>
<protein>
    <submittedName>
        <fullName evidence="2">Uncharacterized protein</fullName>
    </submittedName>
</protein>
<dbReference type="EMBL" id="OZ022405">
    <property type="protein sequence ID" value="CAK9435605.1"/>
    <property type="molecule type" value="Genomic_DNA"/>
</dbReference>
<dbReference type="Proteomes" id="UP001497383">
    <property type="component" value="Chromosome 1"/>
</dbReference>
<gene>
    <name evidence="2" type="ORF">LODBEIA_P03320</name>
</gene>